<keyword evidence="2" id="KW-0812">Transmembrane</keyword>
<evidence type="ECO:0000256" key="2">
    <source>
        <dbReference type="SAM" id="Phobius"/>
    </source>
</evidence>
<evidence type="ECO:0000256" key="3">
    <source>
        <dbReference type="SAM" id="SignalP"/>
    </source>
</evidence>
<dbReference type="Gene3D" id="1.25.40.10">
    <property type="entry name" value="Tetratricopeptide repeat domain"/>
    <property type="match status" value="1"/>
</dbReference>
<keyword evidence="1" id="KW-0175">Coiled coil</keyword>
<feature type="coiled-coil region" evidence="1">
    <location>
        <begin position="352"/>
        <end position="379"/>
    </location>
</feature>
<evidence type="ECO:0000313" key="5">
    <source>
        <dbReference type="Proteomes" id="UP000192472"/>
    </source>
</evidence>
<sequence>MKISLLLSFGLWGIFQSIQAEETGIIQDDILPVFLNIDPGENNKYTADYYHTKLASHSDPTNTFFCHIALSLRLAGGNIPKATQELIEAKTSFFNHDKLENYLHHLQLAEGILYTHLGKYERAAHLLEQAITGFEHLENPILMEVAKLSYVNTLSNWGRFDQGYLLMEELLQNRSYDLFQTREQYNRFEMALWNRKATLMTALTSVRGDSLNATRNILEFVIALARERKDEYAYYNNTGNLAYLHFLNREYEKMIPLALEDLGYSERRNNVESIGGLHTILADAYFNLNLKDSARYHLKKAEYYSKNLRNKFFHEVFVEVARQYYQQSGNLEEAFQSLNAQYAAINSIYKSIDQINFELSNAENSLSQAEERIERLDLKNRQNIIINWLLGLLVLSIGLLAIIFYRMHRNQRRFRSELERINQNLENEIERRTKEVVEQSEKIKAAAYHNSHRTRAPVARLLGLVDILNTEISSEREEIAEYIRQSAKEIDEVIIDMNEVLSNRPDK</sequence>
<accession>A0A1W2GEM6</accession>
<reference evidence="4 5" key="1">
    <citation type="submission" date="2017-04" db="EMBL/GenBank/DDBJ databases">
        <authorList>
            <person name="Afonso C.L."/>
            <person name="Miller P.J."/>
            <person name="Scott M.A."/>
            <person name="Spackman E."/>
            <person name="Goraichik I."/>
            <person name="Dimitrov K.M."/>
            <person name="Suarez D.L."/>
            <person name="Swayne D.E."/>
        </authorList>
    </citation>
    <scope>NUCLEOTIDE SEQUENCE [LARGE SCALE GENOMIC DNA]</scope>
    <source>
        <strain evidence="4 5">DSM 26133</strain>
    </source>
</reference>
<dbReference type="SUPFAM" id="SSF48452">
    <property type="entry name" value="TPR-like"/>
    <property type="match status" value="1"/>
</dbReference>
<feature type="transmembrane region" description="Helical" evidence="2">
    <location>
        <begin position="385"/>
        <end position="405"/>
    </location>
</feature>
<keyword evidence="2" id="KW-0472">Membrane</keyword>
<dbReference type="STRING" id="692418.SAMN04488029_2341"/>
<dbReference type="OrthoDB" id="9124519at2"/>
<protein>
    <recommendedName>
        <fullName evidence="6">Tetratricopeptide repeat-containing protein</fullName>
    </recommendedName>
</protein>
<keyword evidence="5" id="KW-1185">Reference proteome</keyword>
<dbReference type="RefSeq" id="WP_084372994.1">
    <property type="nucleotide sequence ID" value="NZ_FWYF01000002.1"/>
</dbReference>
<evidence type="ECO:0000256" key="1">
    <source>
        <dbReference type="SAM" id="Coils"/>
    </source>
</evidence>
<dbReference type="InterPro" id="IPR011990">
    <property type="entry name" value="TPR-like_helical_dom_sf"/>
</dbReference>
<proteinExistence type="predicted"/>
<dbReference type="EMBL" id="FWYF01000002">
    <property type="protein sequence ID" value="SMD35097.1"/>
    <property type="molecule type" value="Genomic_DNA"/>
</dbReference>
<keyword evidence="2" id="KW-1133">Transmembrane helix</keyword>
<feature type="signal peptide" evidence="3">
    <location>
        <begin position="1"/>
        <end position="20"/>
    </location>
</feature>
<evidence type="ECO:0000313" key="4">
    <source>
        <dbReference type="EMBL" id="SMD35097.1"/>
    </source>
</evidence>
<evidence type="ECO:0008006" key="6">
    <source>
        <dbReference type="Google" id="ProtNLM"/>
    </source>
</evidence>
<name>A0A1W2GEM6_REIFA</name>
<gene>
    <name evidence="4" type="ORF">SAMN04488029_2341</name>
</gene>
<organism evidence="4 5">
    <name type="scientific">Reichenbachiella faecimaris</name>
    <dbReference type="NCBI Taxonomy" id="692418"/>
    <lineage>
        <taxon>Bacteria</taxon>
        <taxon>Pseudomonadati</taxon>
        <taxon>Bacteroidota</taxon>
        <taxon>Cytophagia</taxon>
        <taxon>Cytophagales</taxon>
        <taxon>Reichenbachiellaceae</taxon>
        <taxon>Reichenbachiella</taxon>
    </lineage>
</organism>
<dbReference type="Proteomes" id="UP000192472">
    <property type="component" value="Unassembled WGS sequence"/>
</dbReference>
<keyword evidence="3" id="KW-0732">Signal</keyword>
<feature type="chain" id="PRO_5011963987" description="Tetratricopeptide repeat-containing protein" evidence="3">
    <location>
        <begin position="21"/>
        <end position="507"/>
    </location>
</feature>
<dbReference type="AlphaFoldDB" id="A0A1W2GEM6"/>
<feature type="coiled-coil region" evidence="1">
    <location>
        <begin position="408"/>
        <end position="485"/>
    </location>
</feature>